<keyword evidence="4" id="KW-0472">Membrane</keyword>
<dbReference type="PANTHER" id="PTHR46197:SF3">
    <property type="entry name" value="AB HYDROLASE-1 DOMAIN-CONTAINING PROTEIN"/>
    <property type="match status" value="1"/>
</dbReference>
<comment type="subcellular location">
    <subcellularLocation>
        <location evidence="1">Cytoplasm</location>
    </subcellularLocation>
</comment>
<evidence type="ECO:0000256" key="3">
    <source>
        <dbReference type="SAM" id="MobiDB-lite"/>
    </source>
</evidence>
<evidence type="ECO:0000256" key="4">
    <source>
        <dbReference type="SAM" id="Phobius"/>
    </source>
</evidence>
<keyword evidence="4" id="KW-0812">Transmembrane</keyword>
<dbReference type="SUPFAM" id="SSF53474">
    <property type="entry name" value="alpha/beta-Hydrolases"/>
    <property type="match status" value="1"/>
</dbReference>
<dbReference type="PANTHER" id="PTHR46197">
    <property type="entry name" value="PROTEIN ABHD14B-LIKE"/>
    <property type="match status" value="1"/>
</dbReference>
<keyword evidence="4" id="KW-1133">Transmembrane helix</keyword>
<keyword evidence="2" id="KW-0963">Cytoplasm</keyword>
<proteinExistence type="predicted"/>
<keyword evidence="6" id="KW-1185">Reference proteome</keyword>
<evidence type="ECO:0000313" key="5">
    <source>
        <dbReference type="EMBL" id="CAG5095188.1"/>
    </source>
</evidence>
<sequence>MSSQYIQLVRKQSPKERIKKDGYHLIRHGAKKKSKRISDEEQDSDNEDSQTSIKESLKENVFMYLPRKALPFFKIVLSVGIILMLCLIYENSGDTLQIDNMSIMPSIPNILDGNFFLKAKPQRITDLMGDTQNVRIRENITTILNHKTFFRESIPKSVDYNKDFAFVLLHDKHTEAQGGTGCCSGLWLWLGTFHRLSREGYRVVGIDLPGHGFSEGNQLDIRESAPFMNEFVKLFQLSKIILVSPSTSVKISLPFASSSPSSLAGLVIPSPVTTLKYTNEANMQNLQTPTFITYGADDKNAQNDYEKALSKIPNHTRSVPNTRTVDDGVSLVYLDDPTHFHDEIINFAKKIEL</sequence>
<reference evidence="5 6" key="1">
    <citation type="submission" date="2021-04" db="EMBL/GenBank/DDBJ databases">
        <authorList>
            <person name="Bliznina A."/>
        </authorList>
    </citation>
    <scope>NUCLEOTIDE SEQUENCE [LARGE SCALE GENOMIC DNA]</scope>
</reference>
<evidence type="ECO:0000256" key="2">
    <source>
        <dbReference type="ARBA" id="ARBA00022490"/>
    </source>
</evidence>
<evidence type="ECO:0000313" key="6">
    <source>
        <dbReference type="Proteomes" id="UP001158576"/>
    </source>
</evidence>
<feature type="compositionally biased region" description="Basic residues" evidence="3">
    <location>
        <begin position="25"/>
        <end position="35"/>
    </location>
</feature>
<name>A0ABN7S8V7_OIKDI</name>
<protein>
    <submittedName>
        <fullName evidence="5">Oidioi.mRNA.OKI2018_I69.XSR.g14070.t1.cds</fullName>
    </submittedName>
</protein>
<accession>A0ABN7S8V7</accession>
<dbReference type="Proteomes" id="UP001158576">
    <property type="component" value="Chromosome XSR"/>
</dbReference>
<gene>
    <name evidence="5" type="ORF">OKIOD_LOCUS5628</name>
</gene>
<organism evidence="5 6">
    <name type="scientific">Oikopleura dioica</name>
    <name type="common">Tunicate</name>
    <dbReference type="NCBI Taxonomy" id="34765"/>
    <lineage>
        <taxon>Eukaryota</taxon>
        <taxon>Metazoa</taxon>
        <taxon>Chordata</taxon>
        <taxon>Tunicata</taxon>
        <taxon>Appendicularia</taxon>
        <taxon>Copelata</taxon>
        <taxon>Oikopleuridae</taxon>
        <taxon>Oikopleura</taxon>
    </lineage>
</organism>
<dbReference type="InterPro" id="IPR029058">
    <property type="entry name" value="AB_hydrolase_fold"/>
</dbReference>
<feature type="region of interest" description="Disordered" evidence="3">
    <location>
        <begin position="22"/>
        <end position="52"/>
    </location>
</feature>
<dbReference type="Gene3D" id="3.40.50.1820">
    <property type="entry name" value="alpha/beta hydrolase"/>
    <property type="match status" value="1"/>
</dbReference>
<evidence type="ECO:0000256" key="1">
    <source>
        <dbReference type="ARBA" id="ARBA00004496"/>
    </source>
</evidence>
<feature type="transmembrane region" description="Helical" evidence="4">
    <location>
        <begin position="72"/>
        <end position="90"/>
    </location>
</feature>
<dbReference type="EMBL" id="OU015569">
    <property type="protein sequence ID" value="CAG5095188.1"/>
    <property type="molecule type" value="Genomic_DNA"/>
</dbReference>